<proteinExistence type="predicted"/>
<reference evidence="2 3" key="1">
    <citation type="submission" date="2023-09" db="EMBL/GenBank/DDBJ databases">
        <title>Multi-omics analysis of a traditional fermented food reveals byproduct-associated fungal strains for waste-to-food upcycling.</title>
        <authorList>
            <consortium name="Lawrence Berkeley National Laboratory"/>
            <person name="Rekdal V.M."/>
            <person name="Villalobos-Escobedo J.M."/>
            <person name="Rodriguez-Valeron N."/>
            <person name="Garcia M.O."/>
            <person name="Vasquez D.P."/>
            <person name="Damayanti I."/>
            <person name="Sorensen P.M."/>
            <person name="Baidoo E.E."/>
            <person name="De Carvalho A.C."/>
            <person name="Riley R."/>
            <person name="Lipzen A."/>
            <person name="He G."/>
            <person name="Yan M."/>
            <person name="Haridas S."/>
            <person name="Daum C."/>
            <person name="Yoshinaga Y."/>
            <person name="Ng V."/>
            <person name="Grigoriev I.V."/>
            <person name="Munk R."/>
            <person name="Nuraida L."/>
            <person name="Wijaya C.H."/>
            <person name="Morales P.-C."/>
            <person name="Keasling J.D."/>
        </authorList>
    </citation>
    <scope>NUCLEOTIDE SEQUENCE [LARGE SCALE GENOMIC DNA]</scope>
    <source>
        <strain evidence="2 3">FGSC 2613</strain>
    </source>
</reference>
<feature type="region of interest" description="Disordered" evidence="1">
    <location>
        <begin position="63"/>
        <end position="91"/>
    </location>
</feature>
<comment type="caution">
    <text evidence="2">The sequence shown here is derived from an EMBL/GenBank/DDBJ whole genome shotgun (WGS) entry which is preliminary data.</text>
</comment>
<keyword evidence="3" id="KW-1185">Reference proteome</keyword>
<evidence type="ECO:0000256" key="1">
    <source>
        <dbReference type="SAM" id="MobiDB-lite"/>
    </source>
</evidence>
<evidence type="ECO:0000313" key="3">
    <source>
        <dbReference type="Proteomes" id="UP001451303"/>
    </source>
</evidence>
<gene>
    <name evidence="2" type="ORF">QR685DRAFT_567588</name>
</gene>
<dbReference type="Proteomes" id="UP001451303">
    <property type="component" value="Unassembled WGS sequence"/>
</dbReference>
<evidence type="ECO:0000313" key="2">
    <source>
        <dbReference type="EMBL" id="KAL0474676.1"/>
    </source>
</evidence>
<organism evidence="2 3">
    <name type="scientific">Neurospora intermedia</name>
    <dbReference type="NCBI Taxonomy" id="5142"/>
    <lineage>
        <taxon>Eukaryota</taxon>
        <taxon>Fungi</taxon>
        <taxon>Dikarya</taxon>
        <taxon>Ascomycota</taxon>
        <taxon>Pezizomycotina</taxon>
        <taxon>Sordariomycetes</taxon>
        <taxon>Sordariomycetidae</taxon>
        <taxon>Sordariales</taxon>
        <taxon>Sordariaceae</taxon>
        <taxon>Neurospora</taxon>
    </lineage>
</organism>
<protein>
    <submittedName>
        <fullName evidence="2">Uncharacterized protein</fullName>
    </submittedName>
</protein>
<accession>A0ABR3DPT5</accession>
<dbReference type="EMBL" id="JAVLET010000001">
    <property type="protein sequence ID" value="KAL0474676.1"/>
    <property type="molecule type" value="Genomic_DNA"/>
</dbReference>
<name>A0ABR3DPT5_NEUIN</name>
<sequence length="91" mass="10038">MALNFFALGVERVRASASLALHPETPNAGSPFTGSCDWLKFGADALFLRYPCITFEIVETHNPQTPLRPFRPPAAQSRMRFSTGSTGKERP</sequence>
<feature type="compositionally biased region" description="Polar residues" evidence="1">
    <location>
        <begin position="79"/>
        <end position="91"/>
    </location>
</feature>